<proteinExistence type="predicted"/>
<dbReference type="EMBL" id="BOPG01000143">
    <property type="protein sequence ID" value="GIJ64969.1"/>
    <property type="molecule type" value="Genomic_DNA"/>
</dbReference>
<evidence type="ECO:0000313" key="2">
    <source>
        <dbReference type="Proteomes" id="UP000612585"/>
    </source>
</evidence>
<name>A0A8J3ZIP6_9ACTN</name>
<accession>A0A8J3ZIP6</accession>
<keyword evidence="2" id="KW-1185">Reference proteome</keyword>
<sequence>MIKYHAAVTYDLYFWPSGAADDIFRLADQLAEEEAEDLAPDARVLTFRAELLRRWPDLADHLEPWHHDAEWITPGGRTDLADRYVLLTLPYSWHGISALPALAGWYGLDCYNPQAEQLVASRLRLQASDSGGPADITEIEGQVADNHVVRLCQQVSAFINYRYDELDEVALVGALDDTDDQASDAWFEYPLQGAPPLTIRLAQSSDGTRVSVRIEGSMDLVLATRIESLLDIL</sequence>
<evidence type="ECO:0000313" key="1">
    <source>
        <dbReference type="EMBL" id="GIJ64969.1"/>
    </source>
</evidence>
<dbReference type="AlphaFoldDB" id="A0A8J3ZIP6"/>
<gene>
    <name evidence="1" type="ORF">Vau01_124850</name>
</gene>
<reference evidence="1" key="1">
    <citation type="submission" date="2021-01" db="EMBL/GenBank/DDBJ databases">
        <title>Whole genome shotgun sequence of Virgisporangium aurantiacum NBRC 16421.</title>
        <authorList>
            <person name="Komaki H."/>
            <person name="Tamura T."/>
        </authorList>
    </citation>
    <scope>NUCLEOTIDE SEQUENCE</scope>
    <source>
        <strain evidence="1">NBRC 16421</strain>
    </source>
</reference>
<organism evidence="1 2">
    <name type="scientific">Virgisporangium aurantiacum</name>
    <dbReference type="NCBI Taxonomy" id="175570"/>
    <lineage>
        <taxon>Bacteria</taxon>
        <taxon>Bacillati</taxon>
        <taxon>Actinomycetota</taxon>
        <taxon>Actinomycetes</taxon>
        <taxon>Micromonosporales</taxon>
        <taxon>Micromonosporaceae</taxon>
        <taxon>Virgisporangium</taxon>
    </lineage>
</organism>
<dbReference type="Proteomes" id="UP000612585">
    <property type="component" value="Unassembled WGS sequence"/>
</dbReference>
<comment type="caution">
    <text evidence="1">The sequence shown here is derived from an EMBL/GenBank/DDBJ whole genome shotgun (WGS) entry which is preliminary data.</text>
</comment>
<protein>
    <submittedName>
        <fullName evidence="1">Uncharacterized protein</fullName>
    </submittedName>
</protein>